<keyword evidence="7" id="KW-1185">Reference proteome</keyword>
<evidence type="ECO:0000256" key="3">
    <source>
        <dbReference type="RuleBase" id="RU003457"/>
    </source>
</evidence>
<dbReference type="Proteomes" id="UP000282060">
    <property type="component" value="Unassembled WGS sequence"/>
</dbReference>
<evidence type="ECO:0000313" key="6">
    <source>
        <dbReference type="EMBL" id="RTR30648.1"/>
    </source>
</evidence>
<comment type="cofactor">
    <cofactor evidence="2">
        <name>Fe cation</name>
        <dbReference type="ChEBI" id="CHEBI:24875"/>
    </cofactor>
    <text evidence="2">Binds 1 Fe cation per subunit.</text>
</comment>
<evidence type="ECO:0000259" key="4">
    <source>
        <dbReference type="Pfam" id="PF02678"/>
    </source>
</evidence>
<feature type="binding site" evidence="2">
    <location>
        <position position="101"/>
    </location>
    <ligand>
        <name>Fe cation</name>
        <dbReference type="ChEBI" id="CHEBI:24875"/>
    </ligand>
</feature>
<dbReference type="Gene3D" id="2.60.120.10">
    <property type="entry name" value="Jelly Rolls"/>
    <property type="match status" value="2"/>
</dbReference>
<proteinExistence type="inferred from homology"/>
<evidence type="ECO:0000256" key="1">
    <source>
        <dbReference type="ARBA" id="ARBA00008416"/>
    </source>
</evidence>
<feature type="domain" description="Pirin N-terminal" evidence="4">
    <location>
        <begin position="28"/>
        <end position="118"/>
    </location>
</feature>
<reference evidence="6 7" key="1">
    <citation type="submission" date="2018-12" db="EMBL/GenBank/DDBJ databases">
        <authorList>
            <person name="Yu L."/>
        </authorList>
    </citation>
    <scope>NUCLEOTIDE SEQUENCE [LARGE SCALE GENOMIC DNA]</scope>
    <source>
        <strain evidence="6 7">HAW-EB5</strain>
    </source>
</reference>
<feature type="domain" description="Pirin C-terminal" evidence="5">
    <location>
        <begin position="179"/>
        <end position="290"/>
    </location>
</feature>
<dbReference type="PIRSF" id="PIRSF006232">
    <property type="entry name" value="Pirin"/>
    <property type="match status" value="1"/>
</dbReference>
<organism evidence="6 7">
    <name type="scientific">Shewanella atlantica</name>
    <dbReference type="NCBI Taxonomy" id="271099"/>
    <lineage>
        <taxon>Bacteria</taxon>
        <taxon>Pseudomonadati</taxon>
        <taxon>Pseudomonadota</taxon>
        <taxon>Gammaproteobacteria</taxon>
        <taxon>Alteromonadales</taxon>
        <taxon>Shewanellaceae</taxon>
        <taxon>Shewanella</taxon>
    </lineage>
</organism>
<dbReference type="CDD" id="cd02909">
    <property type="entry name" value="cupin_pirin_N"/>
    <property type="match status" value="1"/>
</dbReference>
<dbReference type="InterPro" id="IPR011051">
    <property type="entry name" value="RmlC_Cupin_sf"/>
</dbReference>
<dbReference type="AlphaFoldDB" id="A0A431W545"/>
<dbReference type="PANTHER" id="PTHR13903:SF8">
    <property type="entry name" value="PIRIN"/>
    <property type="match status" value="1"/>
</dbReference>
<feature type="binding site" evidence="2">
    <location>
        <position position="57"/>
    </location>
    <ligand>
        <name>Fe cation</name>
        <dbReference type="ChEBI" id="CHEBI:24875"/>
    </ligand>
</feature>
<dbReference type="InterPro" id="IPR014710">
    <property type="entry name" value="RmlC-like_jellyroll"/>
</dbReference>
<dbReference type="InterPro" id="IPR012093">
    <property type="entry name" value="Pirin"/>
</dbReference>
<keyword evidence="2" id="KW-0479">Metal-binding</keyword>
<protein>
    <submittedName>
        <fullName evidence="6">Pirin family protein</fullName>
    </submittedName>
</protein>
<evidence type="ECO:0000313" key="7">
    <source>
        <dbReference type="Proteomes" id="UP000282060"/>
    </source>
</evidence>
<dbReference type="InterPro" id="IPR008778">
    <property type="entry name" value="Pirin_C_dom"/>
</dbReference>
<gene>
    <name evidence="6" type="ORF">EKG39_15635</name>
</gene>
<feature type="binding site" evidence="2">
    <location>
        <position position="99"/>
    </location>
    <ligand>
        <name>Fe cation</name>
        <dbReference type="ChEBI" id="CHEBI:24875"/>
    </ligand>
</feature>
<sequence length="294" mass="32395">MRVINQFPARPAMDGDGVNIRRVADFDNTKFDPFLMLDEIKSDDKQDFIGGFPPHPHRGIETFTYIRKGGFEHRDQLGNVKAIRAKDVQWMSTGSGVIHSEMPLADADEGLHGFQIWVNMPANQKMRPARYEDSSNTTNPESTNDKGAVLRALAGNWAFAGQTSISAPIQDLAGKAAIADLMLSPDAVAELQLGRHEFVGLYLYEGTLIDKSHHDQDSHKHIDKSYAAGQYLILDSQELLELKAGADGAGLLLLAGQPIKEKIVHMGPFVMNTQAEIKQAVEDYQGGRFGQIPL</sequence>
<evidence type="ECO:0000259" key="5">
    <source>
        <dbReference type="Pfam" id="PF05726"/>
    </source>
</evidence>
<feature type="binding site" evidence="2">
    <location>
        <position position="55"/>
    </location>
    <ligand>
        <name>Fe cation</name>
        <dbReference type="ChEBI" id="CHEBI:24875"/>
    </ligand>
</feature>
<keyword evidence="2" id="KW-0408">Iron</keyword>
<dbReference type="OrthoDB" id="9780903at2"/>
<dbReference type="Pfam" id="PF02678">
    <property type="entry name" value="Pirin"/>
    <property type="match status" value="1"/>
</dbReference>
<name>A0A431W545_9GAMM</name>
<dbReference type="GO" id="GO:0046872">
    <property type="term" value="F:metal ion binding"/>
    <property type="evidence" value="ECO:0007669"/>
    <property type="project" value="UniProtKB-KW"/>
</dbReference>
<dbReference type="RefSeq" id="WP_126506796.1">
    <property type="nucleotide sequence ID" value="NZ_RXNV01000007.1"/>
</dbReference>
<evidence type="ECO:0000256" key="2">
    <source>
        <dbReference type="PIRSR" id="PIRSR006232-1"/>
    </source>
</evidence>
<dbReference type="Pfam" id="PF05726">
    <property type="entry name" value="Pirin_C"/>
    <property type="match status" value="1"/>
</dbReference>
<dbReference type="InterPro" id="IPR003829">
    <property type="entry name" value="Pirin_N_dom"/>
</dbReference>
<accession>A0A431W545</accession>
<comment type="similarity">
    <text evidence="1 3">Belongs to the pirin family.</text>
</comment>
<dbReference type="PANTHER" id="PTHR13903">
    <property type="entry name" value="PIRIN-RELATED"/>
    <property type="match status" value="1"/>
</dbReference>
<dbReference type="EMBL" id="RXNV01000007">
    <property type="protein sequence ID" value="RTR30648.1"/>
    <property type="molecule type" value="Genomic_DNA"/>
</dbReference>
<dbReference type="SUPFAM" id="SSF51182">
    <property type="entry name" value="RmlC-like cupins"/>
    <property type="match status" value="1"/>
</dbReference>
<comment type="caution">
    <text evidence="6">The sequence shown here is derived from an EMBL/GenBank/DDBJ whole genome shotgun (WGS) entry which is preliminary data.</text>
</comment>